<dbReference type="GO" id="GO:0005737">
    <property type="term" value="C:cytoplasm"/>
    <property type="evidence" value="ECO:0007669"/>
    <property type="project" value="TreeGrafter"/>
</dbReference>
<evidence type="ECO:0000256" key="9">
    <source>
        <dbReference type="ARBA" id="ARBA00033102"/>
    </source>
</evidence>
<comment type="catalytic activity">
    <reaction evidence="10">
        <text>nicotinate beta-D-ribonucleotide + CO2 + diphosphate = quinolinate + 5-phospho-alpha-D-ribose 1-diphosphate + 2 H(+)</text>
        <dbReference type="Rhea" id="RHEA:12733"/>
        <dbReference type="ChEBI" id="CHEBI:15378"/>
        <dbReference type="ChEBI" id="CHEBI:16526"/>
        <dbReference type="ChEBI" id="CHEBI:29959"/>
        <dbReference type="ChEBI" id="CHEBI:33019"/>
        <dbReference type="ChEBI" id="CHEBI:57502"/>
        <dbReference type="ChEBI" id="CHEBI:58017"/>
        <dbReference type="EC" id="2.4.2.19"/>
    </reaction>
</comment>
<dbReference type="InterPro" id="IPR037128">
    <property type="entry name" value="Quinolinate_PRibosylTase_N_sf"/>
</dbReference>
<dbReference type="OrthoDB" id="9782546at2"/>
<dbReference type="FunFam" id="3.20.20.70:FF:000030">
    <property type="entry name" value="Nicotinate-nucleotide pyrophosphorylase, carboxylating"/>
    <property type="match status" value="1"/>
</dbReference>
<accession>A0A7C8GSU8</accession>
<keyword evidence="7 12" id="KW-0328">Glycosyltransferase</keyword>
<dbReference type="FunFam" id="3.90.1170.20:FF:000001">
    <property type="entry name" value="Nicotinate-nucleotide diphosphorylase (Carboxylating)"/>
    <property type="match status" value="1"/>
</dbReference>
<evidence type="ECO:0000256" key="2">
    <source>
        <dbReference type="ARBA" id="ARBA00004893"/>
    </source>
</evidence>
<keyword evidence="8 12" id="KW-0808">Transferase</keyword>
<dbReference type="RefSeq" id="WP_153403479.1">
    <property type="nucleotide sequence ID" value="NZ_ML762430.1"/>
</dbReference>
<evidence type="ECO:0000259" key="14">
    <source>
        <dbReference type="Pfam" id="PF01729"/>
    </source>
</evidence>
<dbReference type="GO" id="GO:0004514">
    <property type="term" value="F:nicotinate-nucleotide diphosphorylase (carboxylating) activity"/>
    <property type="evidence" value="ECO:0007669"/>
    <property type="project" value="UniProtKB-EC"/>
</dbReference>
<evidence type="ECO:0000256" key="11">
    <source>
        <dbReference type="ARBA" id="ARBA00069173"/>
    </source>
</evidence>
<dbReference type="PANTHER" id="PTHR32179:SF3">
    <property type="entry name" value="NICOTINATE-NUCLEOTIDE PYROPHOSPHORYLASE [CARBOXYLATING]"/>
    <property type="match status" value="1"/>
</dbReference>
<feature type="binding site" evidence="13">
    <location>
        <position position="194"/>
    </location>
    <ligand>
        <name>substrate</name>
    </ligand>
</feature>
<evidence type="ECO:0000259" key="15">
    <source>
        <dbReference type="Pfam" id="PF02749"/>
    </source>
</evidence>
<feature type="domain" description="Quinolinate phosphoribosyl transferase C-terminal" evidence="14">
    <location>
        <begin position="109"/>
        <end position="273"/>
    </location>
</feature>
<dbReference type="GO" id="GO:0009435">
    <property type="term" value="P:NAD+ biosynthetic process"/>
    <property type="evidence" value="ECO:0007669"/>
    <property type="project" value="UniProtKB-UniPathway"/>
</dbReference>
<evidence type="ECO:0000256" key="4">
    <source>
        <dbReference type="ARBA" id="ARBA00011218"/>
    </source>
</evidence>
<dbReference type="Gene3D" id="3.20.20.70">
    <property type="entry name" value="Aldolase class I"/>
    <property type="match status" value="1"/>
</dbReference>
<feature type="binding site" evidence="13">
    <location>
        <begin position="130"/>
        <end position="132"/>
    </location>
    <ligand>
        <name>substrate</name>
    </ligand>
</feature>
<comment type="function">
    <text evidence="1">Involved in the catabolism of quinolinic acid (QA).</text>
</comment>
<comment type="similarity">
    <text evidence="3 12">Belongs to the NadC/ModD family.</text>
</comment>
<feature type="binding site" evidence="13">
    <location>
        <position position="215"/>
    </location>
    <ligand>
        <name>substrate</name>
    </ligand>
</feature>
<dbReference type="InterPro" id="IPR036068">
    <property type="entry name" value="Nicotinate_pribotase-like_C"/>
</dbReference>
<proteinExistence type="inferred from homology"/>
<dbReference type="EMBL" id="WEID01000054">
    <property type="protein sequence ID" value="KAB8134745.1"/>
    <property type="molecule type" value="Genomic_DNA"/>
</dbReference>
<evidence type="ECO:0000256" key="10">
    <source>
        <dbReference type="ARBA" id="ARBA00047445"/>
    </source>
</evidence>
<evidence type="ECO:0000256" key="6">
    <source>
        <dbReference type="ARBA" id="ARBA00022642"/>
    </source>
</evidence>
<dbReference type="InterPro" id="IPR002638">
    <property type="entry name" value="Quinolinate_PRibosylTrfase_C"/>
</dbReference>
<dbReference type="PANTHER" id="PTHR32179">
    <property type="entry name" value="NICOTINATE-NUCLEOTIDE PYROPHOSPHORYLASE [CARBOXYLATING]"/>
    <property type="match status" value="1"/>
</dbReference>
<dbReference type="SUPFAM" id="SSF54675">
    <property type="entry name" value="Nicotinate/Quinolinate PRTase N-terminal domain-like"/>
    <property type="match status" value="1"/>
</dbReference>
<feature type="binding site" evidence="13">
    <location>
        <begin position="238"/>
        <end position="240"/>
    </location>
    <ligand>
        <name>substrate</name>
    </ligand>
</feature>
<protein>
    <recommendedName>
        <fullName evidence="11">Probable nicotinate-nucleotide pyrophosphorylase [carboxylating]</fullName>
        <ecNumber evidence="5">2.4.2.19</ecNumber>
    </recommendedName>
    <alternativeName>
        <fullName evidence="9">Quinolinate phosphoribosyltransferase [decarboxylating]</fullName>
    </alternativeName>
</protein>
<dbReference type="Gene3D" id="3.90.1170.20">
    <property type="entry name" value="Quinolinate phosphoribosyl transferase, N-terminal domain"/>
    <property type="match status" value="1"/>
</dbReference>
<name>A0A7C8GSU8_9BACI</name>
<feature type="binding site" evidence="13">
    <location>
        <position position="97"/>
    </location>
    <ligand>
        <name>substrate</name>
    </ligand>
</feature>
<evidence type="ECO:0000256" key="13">
    <source>
        <dbReference type="PIRSR" id="PIRSR006250-1"/>
    </source>
</evidence>
<dbReference type="CDD" id="cd01572">
    <property type="entry name" value="QPRTase"/>
    <property type="match status" value="1"/>
</dbReference>
<dbReference type="GO" id="GO:0034213">
    <property type="term" value="P:quinolinate catabolic process"/>
    <property type="evidence" value="ECO:0007669"/>
    <property type="project" value="TreeGrafter"/>
</dbReference>
<dbReference type="EC" id="2.4.2.19" evidence="5"/>
<feature type="domain" description="Quinolinate phosphoribosyl transferase N-terminal" evidence="15">
    <location>
        <begin position="22"/>
        <end position="107"/>
    </location>
</feature>
<dbReference type="AlphaFoldDB" id="A0A7C8GSU8"/>
<keyword evidence="6" id="KW-0662">Pyridine nucleotide biosynthesis</keyword>
<comment type="caution">
    <text evidence="16">The sequence shown here is derived from an EMBL/GenBank/DDBJ whole genome shotgun (WGS) entry which is preliminary data.</text>
</comment>
<dbReference type="PIRSF" id="PIRSF006250">
    <property type="entry name" value="NadC_ModD"/>
    <property type="match status" value="1"/>
</dbReference>
<evidence type="ECO:0000256" key="3">
    <source>
        <dbReference type="ARBA" id="ARBA00009400"/>
    </source>
</evidence>
<dbReference type="Proteomes" id="UP000480246">
    <property type="component" value="Unassembled WGS sequence"/>
</dbReference>
<feature type="binding site" evidence="13">
    <location>
        <position position="154"/>
    </location>
    <ligand>
        <name>substrate</name>
    </ligand>
</feature>
<dbReference type="InterPro" id="IPR027277">
    <property type="entry name" value="NadC/ModD"/>
</dbReference>
<dbReference type="InterPro" id="IPR022412">
    <property type="entry name" value="Quinolinate_PRibosylTrfase_N"/>
</dbReference>
<feature type="binding site" evidence="13">
    <location>
        <position position="164"/>
    </location>
    <ligand>
        <name>substrate</name>
    </ligand>
</feature>
<evidence type="ECO:0000256" key="7">
    <source>
        <dbReference type="ARBA" id="ARBA00022676"/>
    </source>
</evidence>
<evidence type="ECO:0000256" key="1">
    <source>
        <dbReference type="ARBA" id="ARBA00003237"/>
    </source>
</evidence>
<evidence type="ECO:0000256" key="12">
    <source>
        <dbReference type="PIRNR" id="PIRNR006250"/>
    </source>
</evidence>
<evidence type="ECO:0000313" key="16">
    <source>
        <dbReference type="EMBL" id="KAB8134745.1"/>
    </source>
</evidence>
<evidence type="ECO:0000313" key="17">
    <source>
        <dbReference type="Proteomes" id="UP000480246"/>
    </source>
</evidence>
<reference evidence="16 17" key="1">
    <citation type="submission" date="2019-10" db="EMBL/GenBank/DDBJ databases">
        <title>Gracilibacillus sp. nov. isolated from rice seeds.</title>
        <authorList>
            <person name="He S."/>
        </authorList>
    </citation>
    <scope>NUCLEOTIDE SEQUENCE [LARGE SCALE GENOMIC DNA]</scope>
    <source>
        <strain evidence="16 17">TD8</strain>
    </source>
</reference>
<dbReference type="InterPro" id="IPR004393">
    <property type="entry name" value="NadC"/>
</dbReference>
<organism evidence="16 17">
    <name type="scientific">Gracilibacillus oryzae</name>
    <dbReference type="NCBI Taxonomy" id="1672701"/>
    <lineage>
        <taxon>Bacteria</taxon>
        <taxon>Bacillati</taxon>
        <taxon>Bacillota</taxon>
        <taxon>Bacilli</taxon>
        <taxon>Bacillales</taxon>
        <taxon>Bacillaceae</taxon>
        <taxon>Gracilibacillus</taxon>
    </lineage>
</organism>
<dbReference type="Pfam" id="PF02749">
    <property type="entry name" value="QRPTase_N"/>
    <property type="match status" value="1"/>
</dbReference>
<keyword evidence="17" id="KW-1185">Reference proteome</keyword>
<dbReference type="UniPathway" id="UPA00253">
    <property type="reaction ID" value="UER00331"/>
</dbReference>
<gene>
    <name evidence="16" type="primary">nadC</name>
    <name evidence="16" type="ORF">F9U64_11455</name>
</gene>
<dbReference type="InterPro" id="IPR013785">
    <property type="entry name" value="Aldolase_TIM"/>
</dbReference>
<comment type="pathway">
    <text evidence="2">Cofactor biosynthesis; NAD(+) biosynthesis; nicotinate D-ribonucleotide from quinolinate: step 1/1.</text>
</comment>
<feature type="binding site" evidence="13">
    <location>
        <begin position="259"/>
        <end position="261"/>
    </location>
    <ligand>
        <name>substrate</name>
    </ligand>
</feature>
<sequence>MNRWVLRKQLEAFFQEDIGDGDKTTEYLMKEDKVIEGFFIAKEDGVFAGEQVILDGYLPLDPAVDVQVLKQDGDMIHKGDKIAVVRGSTRALLTGERVVLNIVQRMSGIATMTMKAVKKLDNSSIRVCDTRKTTPGLRMLEKHAVTCGGGFNHRNGLYDAIMIKDNHITAMGSVTNAVEQVRKKAGHMLKIEVEVENETQLDEAVQASADVIMLDNQKPEQIRQWTGKIPDHILTEASGNITVENIAEYRDTGVDCISLGFITHSAPALDISFRLLGESN</sequence>
<evidence type="ECO:0000256" key="5">
    <source>
        <dbReference type="ARBA" id="ARBA00011944"/>
    </source>
</evidence>
<dbReference type="NCBIfam" id="TIGR00078">
    <property type="entry name" value="nadC"/>
    <property type="match status" value="1"/>
</dbReference>
<dbReference type="Pfam" id="PF01729">
    <property type="entry name" value="QRPTase_C"/>
    <property type="match status" value="1"/>
</dbReference>
<dbReference type="SUPFAM" id="SSF51690">
    <property type="entry name" value="Nicotinate/Quinolinate PRTase C-terminal domain-like"/>
    <property type="match status" value="1"/>
</dbReference>
<evidence type="ECO:0000256" key="8">
    <source>
        <dbReference type="ARBA" id="ARBA00022679"/>
    </source>
</evidence>
<comment type="subunit">
    <text evidence="4">Hexamer formed by 3 homodimers.</text>
</comment>